<dbReference type="InterPro" id="IPR046052">
    <property type="entry name" value="DUF6010"/>
</dbReference>
<reference evidence="2 3" key="1">
    <citation type="submission" date="2023-06" db="EMBL/GenBank/DDBJ databases">
        <authorList>
            <person name="Oyuntsetseg B."/>
            <person name="Kim S.B."/>
        </authorList>
    </citation>
    <scope>NUCLEOTIDE SEQUENCE [LARGE SCALE GENOMIC DNA]</scope>
    <source>
        <strain evidence="2 3">2-15</strain>
    </source>
</reference>
<feature type="transmembrane region" description="Helical" evidence="1">
    <location>
        <begin position="6"/>
        <end position="23"/>
    </location>
</feature>
<dbReference type="Pfam" id="PF19473">
    <property type="entry name" value="DUF6010"/>
    <property type="match status" value="1"/>
</dbReference>
<keyword evidence="1" id="KW-0472">Membrane</keyword>
<keyword evidence="3" id="KW-1185">Reference proteome</keyword>
<evidence type="ECO:0000256" key="1">
    <source>
        <dbReference type="SAM" id="Phobius"/>
    </source>
</evidence>
<evidence type="ECO:0000313" key="3">
    <source>
        <dbReference type="Proteomes" id="UP001236014"/>
    </source>
</evidence>
<dbReference type="EMBL" id="CP127294">
    <property type="protein sequence ID" value="WIX77410.1"/>
    <property type="molecule type" value="Genomic_DNA"/>
</dbReference>
<protein>
    <submittedName>
        <fullName evidence="2">DUF6010 family protein</fullName>
    </submittedName>
</protein>
<gene>
    <name evidence="2" type="ORF">QRX50_39380</name>
</gene>
<evidence type="ECO:0000313" key="2">
    <source>
        <dbReference type="EMBL" id="WIX77410.1"/>
    </source>
</evidence>
<dbReference type="KEGG" id="acab:QRX50_39380"/>
<dbReference type="AlphaFoldDB" id="A0A9Y2MQL4"/>
<keyword evidence="1" id="KW-0812">Transmembrane</keyword>
<accession>A0A9Y2MQL4</accession>
<keyword evidence="1" id="KW-1133">Transmembrane helix</keyword>
<dbReference type="Proteomes" id="UP001236014">
    <property type="component" value="Chromosome"/>
</dbReference>
<sequence length="136" mass="14600">MTEVLLPIAIGLVYVLLSSLIPEPHRRKFNALMVAGAGAAYLSGGELGVWELVFCAVMTLAAFRGLDSWTFIGIGWLLHTAWDVVHHLKGAPILPFAADSSFGCALTDPVIALWAFAGGRSPWAWLRRKTPAAVDG</sequence>
<dbReference type="RefSeq" id="WP_285968151.1">
    <property type="nucleotide sequence ID" value="NZ_CP127294.1"/>
</dbReference>
<organism evidence="2 3">
    <name type="scientific">Amycolatopsis carbonis</name>
    <dbReference type="NCBI Taxonomy" id="715471"/>
    <lineage>
        <taxon>Bacteria</taxon>
        <taxon>Bacillati</taxon>
        <taxon>Actinomycetota</taxon>
        <taxon>Actinomycetes</taxon>
        <taxon>Pseudonocardiales</taxon>
        <taxon>Pseudonocardiaceae</taxon>
        <taxon>Amycolatopsis</taxon>
    </lineage>
</organism>
<proteinExistence type="predicted"/>
<name>A0A9Y2MQL4_9PSEU</name>